<dbReference type="SUPFAM" id="SSF53098">
    <property type="entry name" value="Ribonuclease H-like"/>
    <property type="match status" value="1"/>
</dbReference>
<feature type="region of interest" description="Disordered" evidence="1">
    <location>
        <begin position="1"/>
        <end position="29"/>
    </location>
</feature>
<dbReference type="GO" id="GO:0005739">
    <property type="term" value="C:mitochondrion"/>
    <property type="evidence" value="ECO:0007669"/>
    <property type="project" value="TreeGrafter"/>
</dbReference>
<dbReference type="PANTHER" id="PTHR28072">
    <property type="entry name" value="CRUCIFORM CUTTING ENDONUCLEASE 1, MITOCHONDRIAL-RELATED"/>
    <property type="match status" value="1"/>
</dbReference>
<dbReference type="InterPro" id="IPR036397">
    <property type="entry name" value="RNaseH_sf"/>
</dbReference>
<dbReference type="PANTHER" id="PTHR28072:SF1">
    <property type="entry name" value="CRUCIFORM CUTTING ENDONUCLEASE 1, MITOCHONDRIAL-RELATED"/>
    <property type="match status" value="1"/>
</dbReference>
<proteinExistence type="predicted"/>
<dbReference type="InterPro" id="IPR015242">
    <property type="entry name" value="Ydc2_cat"/>
</dbReference>
<accession>A0AAN6VBI2</accession>
<evidence type="ECO:0000256" key="1">
    <source>
        <dbReference type="SAM" id="MobiDB-lite"/>
    </source>
</evidence>
<keyword evidence="4" id="KW-1185">Reference proteome</keyword>
<dbReference type="EMBL" id="MU857465">
    <property type="protein sequence ID" value="KAK4148367.1"/>
    <property type="molecule type" value="Genomic_DNA"/>
</dbReference>
<protein>
    <recommendedName>
        <fullName evidence="2">Mitochondrial resolvase Ydc2 catalytic domain-containing protein</fullName>
    </recommendedName>
</protein>
<sequence>GEAVVGEKGGEKKKQKKKKGGDGEEKKGVAVPYQVLKREKVDMLGRLLREGTMVEPEKGQAREMARLFLAALEARGKRGGRKKKTAEGEGKDKGVEELVTKMDDLSDAVLQGMVWMQWQRNLERLIQEWPELLEEMGDAKV</sequence>
<name>A0AAN6VBI2_9PEZI</name>
<dbReference type="Pfam" id="PF09159">
    <property type="entry name" value="Ydc2-catalyt"/>
    <property type="match status" value="1"/>
</dbReference>
<dbReference type="InterPro" id="IPR012337">
    <property type="entry name" value="RNaseH-like_sf"/>
</dbReference>
<dbReference type="GO" id="GO:0004520">
    <property type="term" value="F:DNA endonuclease activity"/>
    <property type="evidence" value="ECO:0007669"/>
    <property type="project" value="TreeGrafter"/>
</dbReference>
<organism evidence="3 4">
    <name type="scientific">Chaetomidium leptoderma</name>
    <dbReference type="NCBI Taxonomy" id="669021"/>
    <lineage>
        <taxon>Eukaryota</taxon>
        <taxon>Fungi</taxon>
        <taxon>Dikarya</taxon>
        <taxon>Ascomycota</taxon>
        <taxon>Pezizomycotina</taxon>
        <taxon>Sordariomycetes</taxon>
        <taxon>Sordariomycetidae</taxon>
        <taxon>Sordariales</taxon>
        <taxon>Chaetomiaceae</taxon>
        <taxon>Chaetomidium</taxon>
    </lineage>
</organism>
<evidence type="ECO:0000259" key="2">
    <source>
        <dbReference type="Pfam" id="PF09159"/>
    </source>
</evidence>
<dbReference type="Proteomes" id="UP001302745">
    <property type="component" value="Unassembled WGS sequence"/>
</dbReference>
<dbReference type="GO" id="GO:0000402">
    <property type="term" value="F:crossed form four-way junction DNA binding"/>
    <property type="evidence" value="ECO:0007669"/>
    <property type="project" value="TreeGrafter"/>
</dbReference>
<evidence type="ECO:0000313" key="3">
    <source>
        <dbReference type="EMBL" id="KAK4148367.1"/>
    </source>
</evidence>
<reference evidence="3" key="1">
    <citation type="journal article" date="2023" name="Mol. Phylogenet. Evol.">
        <title>Genome-scale phylogeny and comparative genomics of the fungal order Sordariales.</title>
        <authorList>
            <person name="Hensen N."/>
            <person name="Bonometti L."/>
            <person name="Westerberg I."/>
            <person name="Brannstrom I.O."/>
            <person name="Guillou S."/>
            <person name="Cros-Aarteil S."/>
            <person name="Calhoun S."/>
            <person name="Haridas S."/>
            <person name="Kuo A."/>
            <person name="Mondo S."/>
            <person name="Pangilinan J."/>
            <person name="Riley R."/>
            <person name="LaButti K."/>
            <person name="Andreopoulos B."/>
            <person name="Lipzen A."/>
            <person name="Chen C."/>
            <person name="Yan M."/>
            <person name="Daum C."/>
            <person name="Ng V."/>
            <person name="Clum A."/>
            <person name="Steindorff A."/>
            <person name="Ohm R.A."/>
            <person name="Martin F."/>
            <person name="Silar P."/>
            <person name="Natvig D.O."/>
            <person name="Lalanne C."/>
            <person name="Gautier V."/>
            <person name="Ament-Velasquez S.L."/>
            <person name="Kruys A."/>
            <person name="Hutchinson M.I."/>
            <person name="Powell A.J."/>
            <person name="Barry K."/>
            <person name="Miller A.N."/>
            <person name="Grigoriev I.V."/>
            <person name="Debuchy R."/>
            <person name="Gladieux P."/>
            <person name="Hiltunen Thoren M."/>
            <person name="Johannesson H."/>
        </authorList>
    </citation>
    <scope>NUCLEOTIDE SEQUENCE</scope>
    <source>
        <strain evidence="3">CBS 538.74</strain>
    </source>
</reference>
<dbReference type="Gene3D" id="3.30.420.10">
    <property type="entry name" value="Ribonuclease H-like superfamily/Ribonuclease H"/>
    <property type="match status" value="1"/>
</dbReference>
<comment type="caution">
    <text evidence="3">The sequence shown here is derived from an EMBL/GenBank/DDBJ whole genome shotgun (WGS) entry which is preliminary data.</text>
</comment>
<feature type="non-terminal residue" evidence="3">
    <location>
        <position position="1"/>
    </location>
</feature>
<feature type="domain" description="Mitochondrial resolvase Ydc2 catalytic" evidence="2">
    <location>
        <begin position="22"/>
        <end position="125"/>
    </location>
</feature>
<reference evidence="3" key="2">
    <citation type="submission" date="2023-05" db="EMBL/GenBank/DDBJ databases">
        <authorList>
            <consortium name="Lawrence Berkeley National Laboratory"/>
            <person name="Steindorff A."/>
            <person name="Hensen N."/>
            <person name="Bonometti L."/>
            <person name="Westerberg I."/>
            <person name="Brannstrom I.O."/>
            <person name="Guillou S."/>
            <person name="Cros-Aarteil S."/>
            <person name="Calhoun S."/>
            <person name="Haridas S."/>
            <person name="Kuo A."/>
            <person name="Mondo S."/>
            <person name="Pangilinan J."/>
            <person name="Riley R."/>
            <person name="Labutti K."/>
            <person name="Andreopoulos B."/>
            <person name="Lipzen A."/>
            <person name="Chen C."/>
            <person name="Yanf M."/>
            <person name="Daum C."/>
            <person name="Ng V."/>
            <person name="Clum A."/>
            <person name="Ohm R."/>
            <person name="Martin F."/>
            <person name="Silar P."/>
            <person name="Natvig D."/>
            <person name="Lalanne C."/>
            <person name="Gautier V."/>
            <person name="Ament-Velasquez S.L."/>
            <person name="Kruys A."/>
            <person name="Hutchinson M.I."/>
            <person name="Powell A.J."/>
            <person name="Barry K."/>
            <person name="Miller A.N."/>
            <person name="Grigoriev I.V."/>
            <person name="Debuchy R."/>
            <person name="Gladieux P."/>
            <person name="Thoren M.H."/>
            <person name="Johannesson H."/>
        </authorList>
    </citation>
    <scope>NUCLEOTIDE SEQUENCE</scope>
    <source>
        <strain evidence="3">CBS 538.74</strain>
    </source>
</reference>
<dbReference type="InterPro" id="IPR039197">
    <property type="entry name" value="Mrs1/Cce1"/>
</dbReference>
<dbReference type="AlphaFoldDB" id="A0AAN6VBI2"/>
<gene>
    <name evidence="3" type="ORF">C8A00DRAFT_39079</name>
</gene>
<evidence type="ECO:0000313" key="4">
    <source>
        <dbReference type="Proteomes" id="UP001302745"/>
    </source>
</evidence>
<dbReference type="GO" id="GO:0000403">
    <property type="term" value="F:Y-form DNA binding"/>
    <property type="evidence" value="ECO:0007669"/>
    <property type="project" value="TreeGrafter"/>
</dbReference>
<dbReference type="GO" id="GO:0070336">
    <property type="term" value="F:flap-structured DNA binding"/>
    <property type="evidence" value="ECO:0007669"/>
    <property type="project" value="TreeGrafter"/>
</dbReference>